<organism evidence="2 3">
    <name type="scientific">Mongoliitalea lutea</name>
    <dbReference type="NCBI Taxonomy" id="849756"/>
    <lineage>
        <taxon>Bacteria</taxon>
        <taxon>Pseudomonadati</taxon>
        <taxon>Bacteroidota</taxon>
        <taxon>Cytophagia</taxon>
        <taxon>Cytophagales</taxon>
        <taxon>Cyclobacteriaceae</taxon>
        <taxon>Mongoliitalea</taxon>
    </lineage>
</organism>
<comment type="caution">
    <text evidence="2">The sequence shown here is derived from an EMBL/GenBank/DDBJ whole genome shotgun (WGS) entry which is preliminary data.</text>
</comment>
<dbReference type="InterPro" id="IPR046620">
    <property type="entry name" value="DUF6733"/>
</dbReference>
<dbReference type="EMBL" id="BMYF01000006">
    <property type="protein sequence ID" value="GHB33526.1"/>
    <property type="molecule type" value="Genomic_DNA"/>
</dbReference>
<dbReference type="Proteomes" id="UP000642809">
    <property type="component" value="Unassembled WGS sequence"/>
</dbReference>
<feature type="chain" id="PRO_5035153373" evidence="1">
    <location>
        <begin position="30"/>
        <end position="245"/>
    </location>
</feature>
<protein>
    <submittedName>
        <fullName evidence="2">Uncharacterized protein</fullName>
    </submittedName>
</protein>
<reference evidence="2" key="2">
    <citation type="submission" date="2020-09" db="EMBL/GenBank/DDBJ databases">
        <authorList>
            <person name="Sun Q."/>
            <person name="Kim S."/>
        </authorList>
    </citation>
    <scope>NUCLEOTIDE SEQUENCE</scope>
    <source>
        <strain evidence="2">KCTC 23224</strain>
    </source>
</reference>
<feature type="signal peptide" evidence="1">
    <location>
        <begin position="1"/>
        <end position="29"/>
    </location>
</feature>
<dbReference type="Pfam" id="PF20507">
    <property type="entry name" value="DUF6733"/>
    <property type="match status" value="1"/>
</dbReference>
<dbReference type="RefSeq" id="WP_229800530.1">
    <property type="nucleotide sequence ID" value="NZ_BMYF01000006.1"/>
</dbReference>
<name>A0A8J3CXH3_9BACT</name>
<reference evidence="2" key="1">
    <citation type="journal article" date="2014" name="Int. J. Syst. Evol. Microbiol.">
        <title>Complete genome sequence of Corynebacterium casei LMG S-19264T (=DSM 44701T), isolated from a smear-ripened cheese.</title>
        <authorList>
            <consortium name="US DOE Joint Genome Institute (JGI-PGF)"/>
            <person name="Walter F."/>
            <person name="Albersmeier A."/>
            <person name="Kalinowski J."/>
            <person name="Ruckert C."/>
        </authorList>
    </citation>
    <scope>NUCLEOTIDE SEQUENCE</scope>
    <source>
        <strain evidence="2">KCTC 23224</strain>
    </source>
</reference>
<gene>
    <name evidence="2" type="ORF">GCM10008106_13300</name>
</gene>
<keyword evidence="1" id="KW-0732">Signal</keyword>
<evidence type="ECO:0000313" key="2">
    <source>
        <dbReference type="EMBL" id="GHB33526.1"/>
    </source>
</evidence>
<evidence type="ECO:0000256" key="1">
    <source>
        <dbReference type="SAM" id="SignalP"/>
    </source>
</evidence>
<sequence length="245" mass="27035">MVNKFAILAKIGLIASVCYLITALQPLHAQEEDRFSMDVQLISDQFWGFYPYFIGSYSLNNKLDFTFYGVMWSAGEGGAWGNWTEFGVGLSFEAAKGIYITPQIGLLGGSLLSKGADGVGILGDGIAPNLAITLKKKKTEGEATIWYYAPLRNEAPVGGTTLNYLHYLAYYGFKASEFFSFGAHYEKLINTGGSNITAPSTELEWLGPYIQFKNPKGGAFVRFTFGKDFYEGNESFYRLATGFSF</sequence>
<evidence type="ECO:0000313" key="3">
    <source>
        <dbReference type="Proteomes" id="UP000642809"/>
    </source>
</evidence>
<dbReference type="AlphaFoldDB" id="A0A8J3CXH3"/>
<accession>A0A8J3CXH3</accession>
<keyword evidence="3" id="KW-1185">Reference proteome</keyword>
<proteinExistence type="predicted"/>